<dbReference type="SUPFAM" id="SSF103481">
    <property type="entry name" value="Multidrug resistance efflux transporter EmrE"/>
    <property type="match status" value="2"/>
</dbReference>
<evidence type="ECO:0000313" key="8">
    <source>
        <dbReference type="EMBL" id="MCL6269766.1"/>
    </source>
</evidence>
<feature type="domain" description="EamA" evidence="7">
    <location>
        <begin position="149"/>
        <end position="282"/>
    </location>
</feature>
<feature type="transmembrane region" description="Helical" evidence="6">
    <location>
        <begin position="37"/>
        <end position="59"/>
    </location>
</feature>
<dbReference type="PANTHER" id="PTHR42920:SF5">
    <property type="entry name" value="EAMA DOMAIN-CONTAINING PROTEIN"/>
    <property type="match status" value="1"/>
</dbReference>
<feature type="transmembrane region" description="Helical" evidence="6">
    <location>
        <begin position="266"/>
        <end position="286"/>
    </location>
</feature>
<keyword evidence="4 6" id="KW-1133">Transmembrane helix</keyword>
<keyword evidence="9" id="KW-1185">Reference proteome</keyword>
<gene>
    <name evidence="8" type="ORF">M3P05_07410</name>
</gene>
<dbReference type="Pfam" id="PF00892">
    <property type="entry name" value="EamA"/>
    <property type="match status" value="2"/>
</dbReference>
<feature type="transmembrane region" description="Helical" evidence="6">
    <location>
        <begin position="180"/>
        <end position="198"/>
    </location>
</feature>
<dbReference type="RefSeq" id="WP_249698851.1">
    <property type="nucleotide sequence ID" value="NZ_JAMFLX010000007.1"/>
</dbReference>
<feature type="transmembrane region" description="Helical" evidence="6">
    <location>
        <begin position="124"/>
        <end position="145"/>
    </location>
</feature>
<evidence type="ECO:0000256" key="2">
    <source>
        <dbReference type="ARBA" id="ARBA00022475"/>
    </source>
</evidence>
<evidence type="ECO:0000256" key="6">
    <source>
        <dbReference type="SAM" id="Phobius"/>
    </source>
</evidence>
<evidence type="ECO:0000256" key="1">
    <source>
        <dbReference type="ARBA" id="ARBA00004651"/>
    </source>
</evidence>
<evidence type="ECO:0000313" key="9">
    <source>
        <dbReference type="Proteomes" id="UP001203338"/>
    </source>
</evidence>
<dbReference type="PANTHER" id="PTHR42920">
    <property type="entry name" value="OS03G0707200 PROTEIN-RELATED"/>
    <property type="match status" value="1"/>
</dbReference>
<reference evidence="8 9" key="1">
    <citation type="submission" date="2022-05" db="EMBL/GenBank/DDBJ databases">
        <authorList>
            <person name="Park J.-S."/>
        </authorList>
    </citation>
    <scope>NUCLEOTIDE SEQUENCE [LARGE SCALE GENOMIC DNA]</scope>
    <source>
        <strain evidence="8 9">2012CJ34-2</strain>
    </source>
</reference>
<dbReference type="EMBL" id="JAMFLX010000007">
    <property type="protein sequence ID" value="MCL6269766.1"/>
    <property type="molecule type" value="Genomic_DNA"/>
</dbReference>
<comment type="subcellular location">
    <subcellularLocation>
        <location evidence="1">Cell membrane</location>
        <topology evidence="1">Multi-pass membrane protein</topology>
    </subcellularLocation>
</comment>
<feature type="transmembrane region" description="Helical" evidence="6">
    <location>
        <begin position="99"/>
        <end position="117"/>
    </location>
</feature>
<feature type="transmembrane region" description="Helical" evidence="6">
    <location>
        <begin position="210"/>
        <end position="228"/>
    </location>
</feature>
<evidence type="ECO:0000256" key="5">
    <source>
        <dbReference type="ARBA" id="ARBA00023136"/>
    </source>
</evidence>
<feature type="transmembrane region" description="Helical" evidence="6">
    <location>
        <begin position="240"/>
        <end position="260"/>
    </location>
</feature>
<dbReference type="InterPro" id="IPR051258">
    <property type="entry name" value="Diverse_Substrate_Transporter"/>
</dbReference>
<name>A0ABT0PES9_9GAMM</name>
<accession>A0ABT0PES9</accession>
<evidence type="ECO:0000256" key="4">
    <source>
        <dbReference type="ARBA" id="ARBA00022989"/>
    </source>
</evidence>
<dbReference type="Proteomes" id="UP001203338">
    <property type="component" value="Unassembled WGS sequence"/>
</dbReference>
<feature type="domain" description="EamA" evidence="7">
    <location>
        <begin position="8"/>
        <end position="140"/>
    </location>
</feature>
<dbReference type="InterPro" id="IPR037185">
    <property type="entry name" value="EmrE-like"/>
</dbReference>
<evidence type="ECO:0000259" key="7">
    <source>
        <dbReference type="Pfam" id="PF00892"/>
    </source>
</evidence>
<feature type="transmembrane region" description="Helical" evidence="6">
    <location>
        <begin position="71"/>
        <end position="93"/>
    </location>
</feature>
<protein>
    <submittedName>
        <fullName evidence="8">DMT family transporter</fullName>
    </submittedName>
</protein>
<feature type="transmembrane region" description="Helical" evidence="6">
    <location>
        <begin position="151"/>
        <end position="168"/>
    </location>
</feature>
<comment type="caution">
    <text evidence="8">The sequence shown here is derived from an EMBL/GenBank/DDBJ whole genome shotgun (WGS) entry which is preliminary data.</text>
</comment>
<proteinExistence type="predicted"/>
<organism evidence="8 9">
    <name type="scientific">Parendozoicomonas callyspongiae</name>
    <dbReference type="NCBI Taxonomy" id="2942213"/>
    <lineage>
        <taxon>Bacteria</taxon>
        <taxon>Pseudomonadati</taxon>
        <taxon>Pseudomonadota</taxon>
        <taxon>Gammaproteobacteria</taxon>
        <taxon>Oceanospirillales</taxon>
        <taxon>Endozoicomonadaceae</taxon>
        <taxon>Parendozoicomonas</taxon>
    </lineage>
</organism>
<keyword evidence="2" id="KW-1003">Cell membrane</keyword>
<keyword evidence="5 6" id="KW-0472">Membrane</keyword>
<keyword evidence="3 6" id="KW-0812">Transmembrane</keyword>
<sequence>MENSSHLKADLVLFLVTILAACGWVFSKEALAEMPSLLFIGIRFFSAGLFLFITNRGAWKTLNSSPLRHKVWITGGTQAVAMLCWIQGLALGLHMGTGSFITSLGVVFVPVVAWLLFREPASKSTWLALPVAVSGLGFLSLEGGFHSDPGLIWFLLAAILFSLQFTFLSRIAGKIPAVPLTAAQLTLVGLAGLITSAMVETWPAEVSGEIIGWLLASILIATSLRFSLQTYGQSLAPVSHAALIMVLEPVWTTLAAVVWFNETMATAQMVGCSLIFSALLISRWRLLIPRRYAS</sequence>
<dbReference type="InterPro" id="IPR000620">
    <property type="entry name" value="EamA_dom"/>
</dbReference>
<evidence type="ECO:0000256" key="3">
    <source>
        <dbReference type="ARBA" id="ARBA00022692"/>
    </source>
</evidence>